<dbReference type="GO" id="GO:0036149">
    <property type="term" value="P:phosphatidylinositol acyl-chain remodeling"/>
    <property type="evidence" value="ECO:0007669"/>
    <property type="project" value="TreeGrafter"/>
</dbReference>
<keyword evidence="2" id="KW-0808">Transferase</keyword>
<evidence type="ECO:0000313" key="7">
    <source>
        <dbReference type="EMBL" id="CAF3516669.1"/>
    </source>
</evidence>
<dbReference type="GO" id="GO:0005739">
    <property type="term" value="C:mitochondrion"/>
    <property type="evidence" value="ECO:0007669"/>
    <property type="project" value="TreeGrafter"/>
</dbReference>
<comment type="similarity">
    <text evidence="1">Belongs to the 1-acyl-sn-glycerol-3-phosphate acyltransferase family.</text>
</comment>
<reference evidence="7" key="1">
    <citation type="submission" date="2021-02" db="EMBL/GenBank/DDBJ databases">
        <authorList>
            <person name="Nowell W R."/>
        </authorList>
    </citation>
    <scope>NUCLEOTIDE SEQUENCE</scope>
</reference>
<dbReference type="EMBL" id="CAJNOK010000244">
    <property type="protein sequence ID" value="CAF0739486.1"/>
    <property type="molecule type" value="Genomic_DNA"/>
</dbReference>
<name>A0A8S2GGY8_9BILA</name>
<protein>
    <recommendedName>
        <fullName evidence="5">Phospholipid/glycerol acyltransferase domain-containing protein</fullName>
    </recommendedName>
</protein>
<accession>A0A8S2GGY8</accession>
<dbReference type="SUPFAM" id="SSF69593">
    <property type="entry name" value="Glycerol-3-phosphate (1)-acyltransferase"/>
    <property type="match status" value="1"/>
</dbReference>
<dbReference type="GO" id="GO:0032040">
    <property type="term" value="C:small-subunit processome"/>
    <property type="evidence" value="ECO:0007669"/>
    <property type="project" value="InterPro"/>
</dbReference>
<dbReference type="InterPro" id="IPR006984">
    <property type="entry name" value="Fcf1/UTP23"/>
</dbReference>
<sequence length="629" mass="73478">MFSLVFWKNKKLISTKYQKERNAYTVQGQYEQANHIYSMITSREYVDISDISWVNINGIIHSLYSNDKQHRNIDEIDEELNKLDKQLDGRLNLSKHSELLALALALKKTTSTRPIRITKSLQISLKWKILIDEQIKSYLETADVRLMTTLCAIKETELLGPLGHGPMLILKQYQIFKCNHYPLISAEKCIEQLLAKEINKNFFIASQSLSLRTYIRAHYPSLPTLLITHNSINLERPSDISHSYVNETQTAKLNLTKYEQDTLKQIKQDVLPTTDEKPKPKRKKIQEPNPLARKKKKLMKPNKIAVIKHKRKTKRRKMRMAPHLYLHGDYEQILERKENVLFICNHQSSVDWLIVNMLAVRQGSLGHIRYVLKEDLKWIPLYGWYFWQHGCVYVKRNAKVELDTLRKRMSKIKQGGLPVWLVIFPEGTRYSLDNNNEAIQRSKMFSDKRGLVPFEHVLYPRSGATVAALDVLRANLDAVYDVTVMYSDTYDNENQRRLSAPSMPEYCEGKSSSLHLHIKRIPINNIPLSVEQVSSWLYDRFVEKDRILGQFYEYAQSSSFKSSDIIIDETDRPLRVTLPLKETFFACTFISMATAPFLLTSQGRQMYWKIWAFGTPICYLWMKLFSKAR</sequence>
<dbReference type="GO" id="GO:0016746">
    <property type="term" value="F:acyltransferase activity"/>
    <property type="evidence" value="ECO:0007669"/>
    <property type="project" value="UniProtKB-KW"/>
</dbReference>
<organism evidence="7 8">
    <name type="scientific">Didymodactylos carnosus</name>
    <dbReference type="NCBI Taxonomy" id="1234261"/>
    <lineage>
        <taxon>Eukaryota</taxon>
        <taxon>Metazoa</taxon>
        <taxon>Spiralia</taxon>
        <taxon>Gnathifera</taxon>
        <taxon>Rotifera</taxon>
        <taxon>Eurotatoria</taxon>
        <taxon>Bdelloidea</taxon>
        <taxon>Philodinida</taxon>
        <taxon>Philodinidae</taxon>
        <taxon>Didymodactylos</taxon>
    </lineage>
</organism>
<keyword evidence="3" id="KW-0012">Acyltransferase</keyword>
<gene>
    <name evidence="6" type="ORF">OVA965_LOCUS1349</name>
    <name evidence="7" type="ORF">TMI583_LOCUS1350</name>
</gene>
<evidence type="ECO:0000256" key="3">
    <source>
        <dbReference type="ARBA" id="ARBA00023315"/>
    </source>
</evidence>
<dbReference type="AlphaFoldDB" id="A0A8S2GGY8"/>
<feature type="region of interest" description="Disordered" evidence="4">
    <location>
        <begin position="268"/>
        <end position="291"/>
    </location>
</feature>
<dbReference type="SMART" id="SM00563">
    <property type="entry name" value="PlsC"/>
    <property type="match status" value="1"/>
</dbReference>
<proteinExistence type="inferred from homology"/>
<evidence type="ECO:0000256" key="4">
    <source>
        <dbReference type="SAM" id="MobiDB-lite"/>
    </source>
</evidence>
<dbReference type="PANTHER" id="PTHR10983:SF73">
    <property type="entry name" value="1-ACYL-SN-GLYCEROL-3-PHOSPHATE ACYLTRANSFERASE EPSILON"/>
    <property type="match status" value="1"/>
</dbReference>
<dbReference type="EMBL" id="CAJOBA010000244">
    <property type="protein sequence ID" value="CAF3516669.1"/>
    <property type="molecule type" value="Genomic_DNA"/>
</dbReference>
<dbReference type="Proteomes" id="UP000677228">
    <property type="component" value="Unassembled WGS sequence"/>
</dbReference>
<dbReference type="Pfam" id="PF04900">
    <property type="entry name" value="Fcf1"/>
    <property type="match status" value="1"/>
</dbReference>
<dbReference type="InterPro" id="IPR002123">
    <property type="entry name" value="Plipid/glycerol_acylTrfase"/>
</dbReference>
<dbReference type="PANTHER" id="PTHR10983">
    <property type="entry name" value="1-ACYLGLYCEROL-3-PHOSPHATE ACYLTRANSFERASE-RELATED"/>
    <property type="match status" value="1"/>
</dbReference>
<feature type="domain" description="Phospholipid/glycerol acyltransferase" evidence="5">
    <location>
        <begin position="340"/>
        <end position="466"/>
    </location>
</feature>
<dbReference type="Gene3D" id="3.40.50.1010">
    <property type="entry name" value="5'-nuclease"/>
    <property type="match status" value="1"/>
</dbReference>
<evidence type="ECO:0000313" key="6">
    <source>
        <dbReference type="EMBL" id="CAF0739486.1"/>
    </source>
</evidence>
<evidence type="ECO:0000259" key="5">
    <source>
        <dbReference type="SMART" id="SM00563"/>
    </source>
</evidence>
<comment type="caution">
    <text evidence="7">The sequence shown here is derived from an EMBL/GenBank/DDBJ whole genome shotgun (WGS) entry which is preliminary data.</text>
</comment>
<dbReference type="GO" id="GO:0005783">
    <property type="term" value="C:endoplasmic reticulum"/>
    <property type="evidence" value="ECO:0007669"/>
    <property type="project" value="TreeGrafter"/>
</dbReference>
<dbReference type="Pfam" id="PF01553">
    <property type="entry name" value="Acyltransferase"/>
    <property type="match status" value="1"/>
</dbReference>
<dbReference type="InterPro" id="IPR032098">
    <property type="entry name" value="Acyltransf_C"/>
</dbReference>
<dbReference type="CDD" id="cd07990">
    <property type="entry name" value="LPLAT_LCLAT1-like"/>
    <property type="match status" value="1"/>
</dbReference>
<dbReference type="Pfam" id="PF16076">
    <property type="entry name" value="Acyltransf_C"/>
    <property type="match status" value="1"/>
</dbReference>
<evidence type="ECO:0000256" key="1">
    <source>
        <dbReference type="ARBA" id="ARBA00008655"/>
    </source>
</evidence>
<dbReference type="Proteomes" id="UP000682733">
    <property type="component" value="Unassembled WGS sequence"/>
</dbReference>
<evidence type="ECO:0000256" key="2">
    <source>
        <dbReference type="ARBA" id="ARBA00022679"/>
    </source>
</evidence>
<evidence type="ECO:0000313" key="8">
    <source>
        <dbReference type="Proteomes" id="UP000682733"/>
    </source>
</evidence>